<evidence type="ECO:0000256" key="2">
    <source>
        <dbReference type="ARBA" id="ARBA00022692"/>
    </source>
</evidence>
<dbReference type="SUPFAM" id="SSF47473">
    <property type="entry name" value="EF-hand"/>
    <property type="match status" value="1"/>
</dbReference>
<keyword evidence="2 8" id="KW-0812">Transmembrane</keyword>
<comment type="caution">
    <text evidence="10">The sequence shown here is derived from an EMBL/GenBank/DDBJ whole genome shotgun (WGS) entry which is preliminary data.</text>
</comment>
<evidence type="ECO:0000313" key="10">
    <source>
        <dbReference type="EMBL" id="CAK9091399.1"/>
    </source>
</evidence>
<keyword evidence="11" id="KW-1185">Reference proteome</keyword>
<dbReference type="GO" id="GO:0034220">
    <property type="term" value="P:monoatomic ion transmembrane transport"/>
    <property type="evidence" value="ECO:0007669"/>
    <property type="project" value="UniProtKB-KW"/>
</dbReference>
<dbReference type="PANTHER" id="PTHR10037">
    <property type="entry name" value="VOLTAGE-GATED CATION CHANNEL CALCIUM AND SODIUM"/>
    <property type="match status" value="1"/>
</dbReference>
<feature type="transmembrane region" description="Helical" evidence="8">
    <location>
        <begin position="107"/>
        <end position="127"/>
    </location>
</feature>
<sequence>MAKVKTNTVTGCMVDAHVKEATNSENLNERLAEAKAKLEACREDSILKKLTWILRMVLGMGHRGDYGEKPSEFRWLVFEFFAACLILANSIVLGLEVEYQASHVDPSPALTILSLLFANWFIIEVIIRVRVAGIVPYFCNEEWMWNWTDLILVLVSIIELAFVAFGDSGNAKSPVSSLRAIKIIRVVRLFRLLRFFRQLATLALMVAHSVQQLLWALVMFILIMYVLAITLTGSCTDWLKERIDFTTAEWEQEILDSTETGVTKVYTYFGSISRSHYTLFQTTLGGVSWYEVTDALFNVDAFSCILMFAYIIFTILALMNVFTGVFVDNALQNSKKERKTQIEDTIDRKRTALDQIIEFFVATDSNGDGTISADEIQFLLEDPMMSAYFDMIGFRPGDAKLLADLLDYDNSGDISLDEFISGCERMRGEAKGIDVHLLMMECYQINAKLDALRLNSSKREAPPVARRSRIKIQKSRSKLSESSR</sequence>
<dbReference type="Gene3D" id="1.10.238.10">
    <property type="entry name" value="EF-hand"/>
    <property type="match status" value="1"/>
</dbReference>
<organism evidence="10 11">
    <name type="scientific">Durusdinium trenchii</name>
    <dbReference type="NCBI Taxonomy" id="1381693"/>
    <lineage>
        <taxon>Eukaryota</taxon>
        <taxon>Sar</taxon>
        <taxon>Alveolata</taxon>
        <taxon>Dinophyceae</taxon>
        <taxon>Suessiales</taxon>
        <taxon>Symbiodiniaceae</taxon>
        <taxon>Durusdinium</taxon>
    </lineage>
</organism>
<keyword evidence="3" id="KW-0106">Calcium</keyword>
<dbReference type="PROSITE" id="PS50222">
    <property type="entry name" value="EF_HAND_2"/>
    <property type="match status" value="1"/>
</dbReference>
<dbReference type="InterPro" id="IPR011992">
    <property type="entry name" value="EF-hand-dom_pair"/>
</dbReference>
<keyword evidence="10" id="KW-0407">Ion channel</keyword>
<dbReference type="InterPro" id="IPR002048">
    <property type="entry name" value="EF_hand_dom"/>
</dbReference>
<dbReference type="SUPFAM" id="SSF81324">
    <property type="entry name" value="Voltage-gated potassium channels"/>
    <property type="match status" value="1"/>
</dbReference>
<comment type="subcellular location">
    <subcellularLocation>
        <location evidence="1">Membrane</location>
        <topology evidence="1">Multi-pass membrane protein</topology>
    </subcellularLocation>
</comment>
<dbReference type="EMBL" id="CAXAMM010040151">
    <property type="protein sequence ID" value="CAK9091399.1"/>
    <property type="molecule type" value="Genomic_DNA"/>
</dbReference>
<evidence type="ECO:0000256" key="1">
    <source>
        <dbReference type="ARBA" id="ARBA00004141"/>
    </source>
</evidence>
<protein>
    <recommendedName>
        <fullName evidence="9">EF-hand domain-containing protein</fullName>
    </recommendedName>
</protein>
<dbReference type="Gene3D" id="1.20.120.350">
    <property type="entry name" value="Voltage-gated potassium channels. Chain C"/>
    <property type="match status" value="1"/>
</dbReference>
<gene>
    <name evidence="10" type="ORF">SCF082_LOCUS43061</name>
</gene>
<feature type="region of interest" description="Disordered" evidence="7">
    <location>
        <begin position="460"/>
        <end position="484"/>
    </location>
</feature>
<feature type="domain" description="EF-hand" evidence="9">
    <location>
        <begin position="351"/>
        <end position="386"/>
    </location>
</feature>
<dbReference type="PROSITE" id="PS00018">
    <property type="entry name" value="EF_HAND_1"/>
    <property type="match status" value="2"/>
</dbReference>
<keyword evidence="10" id="KW-0813">Transport</keyword>
<dbReference type="InterPro" id="IPR018247">
    <property type="entry name" value="EF_Hand_1_Ca_BS"/>
</dbReference>
<feature type="coiled-coil region" evidence="6">
    <location>
        <begin position="17"/>
        <end position="44"/>
    </location>
</feature>
<keyword evidence="4 8" id="KW-1133">Transmembrane helix</keyword>
<dbReference type="Pfam" id="PF13202">
    <property type="entry name" value="EF-hand_5"/>
    <property type="match status" value="1"/>
</dbReference>
<dbReference type="CDD" id="cd00051">
    <property type="entry name" value="EFh"/>
    <property type="match status" value="1"/>
</dbReference>
<evidence type="ECO:0000259" key="9">
    <source>
        <dbReference type="PROSITE" id="PS50222"/>
    </source>
</evidence>
<dbReference type="InterPro" id="IPR005821">
    <property type="entry name" value="Ion_trans_dom"/>
</dbReference>
<keyword evidence="5 8" id="KW-0472">Membrane</keyword>
<evidence type="ECO:0000256" key="7">
    <source>
        <dbReference type="SAM" id="MobiDB-lite"/>
    </source>
</evidence>
<proteinExistence type="predicted"/>
<evidence type="ECO:0000256" key="3">
    <source>
        <dbReference type="ARBA" id="ARBA00022837"/>
    </source>
</evidence>
<evidence type="ECO:0000256" key="4">
    <source>
        <dbReference type="ARBA" id="ARBA00022989"/>
    </source>
</evidence>
<dbReference type="Gene3D" id="1.10.287.70">
    <property type="match status" value="1"/>
</dbReference>
<evidence type="ECO:0000256" key="6">
    <source>
        <dbReference type="SAM" id="Coils"/>
    </source>
</evidence>
<evidence type="ECO:0000313" key="11">
    <source>
        <dbReference type="Proteomes" id="UP001642464"/>
    </source>
</evidence>
<feature type="transmembrane region" description="Helical" evidence="8">
    <location>
        <begin position="305"/>
        <end position="327"/>
    </location>
</feature>
<dbReference type="PANTHER" id="PTHR10037:SF62">
    <property type="entry name" value="SODIUM CHANNEL PROTEIN 60E"/>
    <property type="match status" value="1"/>
</dbReference>
<evidence type="ECO:0000256" key="8">
    <source>
        <dbReference type="SAM" id="Phobius"/>
    </source>
</evidence>
<keyword evidence="6" id="KW-0175">Coiled coil</keyword>
<dbReference type="SMART" id="SM00054">
    <property type="entry name" value="EFh"/>
    <property type="match status" value="2"/>
</dbReference>
<keyword evidence="10" id="KW-0406">Ion transport</keyword>
<dbReference type="InterPro" id="IPR027359">
    <property type="entry name" value="Volt_channel_dom_sf"/>
</dbReference>
<feature type="compositionally biased region" description="Basic residues" evidence="7">
    <location>
        <begin position="466"/>
        <end position="477"/>
    </location>
</feature>
<accession>A0ABP0QTV1</accession>
<reference evidence="10 11" key="1">
    <citation type="submission" date="2024-02" db="EMBL/GenBank/DDBJ databases">
        <authorList>
            <person name="Chen Y."/>
            <person name="Shah S."/>
            <person name="Dougan E. K."/>
            <person name="Thang M."/>
            <person name="Chan C."/>
        </authorList>
    </citation>
    <scope>NUCLEOTIDE SEQUENCE [LARGE SCALE GENOMIC DNA]</scope>
</reference>
<feature type="transmembrane region" description="Helical" evidence="8">
    <location>
        <begin position="147"/>
        <end position="165"/>
    </location>
</feature>
<feature type="transmembrane region" description="Helical" evidence="8">
    <location>
        <begin position="75"/>
        <end position="95"/>
    </location>
</feature>
<dbReference type="Proteomes" id="UP001642464">
    <property type="component" value="Unassembled WGS sequence"/>
</dbReference>
<dbReference type="Pfam" id="PF00520">
    <property type="entry name" value="Ion_trans"/>
    <property type="match status" value="1"/>
</dbReference>
<feature type="transmembrane region" description="Helical" evidence="8">
    <location>
        <begin position="213"/>
        <end position="233"/>
    </location>
</feature>
<name>A0ABP0QTV1_9DINO</name>
<evidence type="ECO:0000256" key="5">
    <source>
        <dbReference type="ARBA" id="ARBA00023136"/>
    </source>
</evidence>
<dbReference type="InterPro" id="IPR043203">
    <property type="entry name" value="VGCC_Ca_Na"/>
</dbReference>